<dbReference type="STRING" id="1245469.S58_24630"/>
<dbReference type="Proteomes" id="UP000011841">
    <property type="component" value="Chromosome"/>
</dbReference>
<keyword evidence="2" id="KW-1185">Reference proteome</keyword>
<dbReference type="PATRIC" id="fig|1245469.3.peg.2523"/>
<evidence type="ECO:0000313" key="1">
    <source>
        <dbReference type="EMBL" id="BAM88469.1"/>
    </source>
</evidence>
<dbReference type="GeneID" id="301821262"/>
<organism evidence="1 2">
    <name type="scientific">Bradyrhizobium oligotrophicum S58</name>
    <dbReference type="NCBI Taxonomy" id="1245469"/>
    <lineage>
        <taxon>Bacteria</taxon>
        <taxon>Pseudomonadati</taxon>
        <taxon>Pseudomonadota</taxon>
        <taxon>Alphaproteobacteria</taxon>
        <taxon>Hyphomicrobiales</taxon>
        <taxon>Nitrobacteraceae</taxon>
        <taxon>Bradyrhizobium</taxon>
    </lineage>
</organism>
<dbReference type="KEGG" id="aol:S58_24630"/>
<name>M4Z5B3_9BRAD</name>
<dbReference type="EMBL" id="AP012603">
    <property type="protein sequence ID" value="BAM88469.1"/>
    <property type="molecule type" value="Genomic_DNA"/>
</dbReference>
<protein>
    <submittedName>
        <fullName evidence="1">Uncharacterized protein</fullName>
    </submittedName>
</protein>
<dbReference type="AlphaFoldDB" id="M4Z5B3"/>
<evidence type="ECO:0000313" key="2">
    <source>
        <dbReference type="Proteomes" id="UP000011841"/>
    </source>
</evidence>
<accession>M4Z5B3</accession>
<gene>
    <name evidence="1" type="ORF">S58_24630</name>
</gene>
<proteinExistence type="predicted"/>
<dbReference type="RefSeq" id="WP_015665592.1">
    <property type="nucleotide sequence ID" value="NC_020453.1"/>
</dbReference>
<dbReference type="HOGENOM" id="CLU_3213270_0_0_5"/>
<reference evidence="1 2" key="1">
    <citation type="journal article" date="2013" name="Appl. Environ. Microbiol.">
        <title>Genome analysis suggests that the soil oligotrophic bacterium Agromonas oligotrophica (Bradyrhizobium oligotrophicum) is a nitrogen-fixing symbiont of Aeschynomene indica.</title>
        <authorList>
            <person name="Okubo T."/>
            <person name="Fukushima S."/>
            <person name="Itakura M."/>
            <person name="Oshima K."/>
            <person name="Longtonglang A."/>
            <person name="Teaumroong N."/>
            <person name="Mitsui H."/>
            <person name="Hattori M."/>
            <person name="Hattori R."/>
            <person name="Hattori T."/>
            <person name="Minamisawa K."/>
        </authorList>
    </citation>
    <scope>NUCLEOTIDE SEQUENCE [LARGE SCALE GENOMIC DNA]</scope>
    <source>
        <strain evidence="1 2">S58</strain>
    </source>
</reference>
<sequence>MRISVNLGLVMQVTEPGHDEAKEADYAIALSGVDVNHLDAVVTI</sequence>